<dbReference type="PROSITE" id="PS51170">
    <property type="entry name" value="CW"/>
    <property type="match status" value="1"/>
</dbReference>
<dbReference type="Pfam" id="PF19085">
    <property type="entry name" value="Choline_bind_2"/>
    <property type="match status" value="2"/>
</dbReference>
<reference evidence="4 5" key="1">
    <citation type="journal article" date="2022" name="Genome Biol. Evol.">
        <title>Host diet, physiology and behaviors set the stage for Lachnospiraceae cladogenesis.</title>
        <authorList>
            <person name="Vera-Ponce De Leon A."/>
            <person name="Schneider M."/>
            <person name="Jahnes B.C."/>
            <person name="Sadowski V."/>
            <person name="Camuy-Velez L.A."/>
            <person name="Duan J."/>
            <person name="Sabree Z.L."/>
        </authorList>
    </citation>
    <scope>NUCLEOTIDE SEQUENCE [LARGE SCALE GENOMIC DNA]</scope>
    <source>
        <strain evidence="4 5">PAL113</strain>
    </source>
</reference>
<protein>
    <submittedName>
        <fullName evidence="4">Uncharacterized protein</fullName>
    </submittedName>
</protein>
<feature type="repeat" description="Cell wall-binding" evidence="2">
    <location>
        <begin position="114"/>
        <end position="133"/>
    </location>
</feature>
<gene>
    <name evidence="4" type="ORF">NK125_07575</name>
</gene>
<sequence length="282" mass="33204">MKTKHIIATVITIVIVSALSIGSGVLAAPSNAWYNEGNTWWYYNGAGENVIDDWVWYGSQWYYLGADGIMADNTFVEEGGKTYFIQPGGAMKRGWLDRSNGDWNFFNDSGDLAKNQWVLSSGRWYYMDKSGYMVRDKFLTVDTEYYINNDGVMLTGWINCGNGDWKHFGSDGRITKDQWVGNYYLGYDGWMWRDVWIGDWYVDDSGKWIPDAKKDVIEDDAAKWEFRDFYMYYSVKRTDEWERIQRADYYKNDREFYDAIVNKTLDKWYPGCYDWGMLRTDL</sequence>
<dbReference type="Gene3D" id="2.20.120.10">
    <property type="entry name" value="Multimodular pneumococcal cell wall endolysin, domain 3"/>
    <property type="match status" value="1"/>
</dbReference>
<organism evidence="4 5">
    <name type="scientific">Aequitasia blattaphilus</name>
    <dbReference type="NCBI Taxonomy" id="2949332"/>
    <lineage>
        <taxon>Bacteria</taxon>
        <taxon>Bacillati</taxon>
        <taxon>Bacillota</taxon>
        <taxon>Clostridia</taxon>
        <taxon>Lachnospirales</taxon>
        <taxon>Lachnospiraceae</taxon>
        <taxon>Aequitasia</taxon>
    </lineage>
</organism>
<evidence type="ECO:0000313" key="4">
    <source>
        <dbReference type="EMBL" id="MCP1102266.1"/>
    </source>
</evidence>
<dbReference type="Pfam" id="PF01473">
    <property type="entry name" value="Choline_bind_1"/>
    <property type="match status" value="1"/>
</dbReference>
<accession>A0ABT1E9A7</accession>
<keyword evidence="1" id="KW-0677">Repeat</keyword>
<evidence type="ECO:0000256" key="2">
    <source>
        <dbReference type="PROSITE-ProRule" id="PRU00591"/>
    </source>
</evidence>
<feature type="chain" id="PRO_5046270279" evidence="3">
    <location>
        <begin position="28"/>
        <end position="282"/>
    </location>
</feature>
<comment type="caution">
    <text evidence="4">The sequence shown here is derived from an EMBL/GenBank/DDBJ whole genome shotgun (WGS) entry which is preliminary data.</text>
</comment>
<keyword evidence="3" id="KW-0732">Signal</keyword>
<evidence type="ECO:0000256" key="1">
    <source>
        <dbReference type="ARBA" id="ARBA00022737"/>
    </source>
</evidence>
<dbReference type="Gene3D" id="2.10.270.10">
    <property type="entry name" value="Cholin Binding"/>
    <property type="match status" value="2"/>
</dbReference>
<proteinExistence type="predicted"/>
<keyword evidence="5" id="KW-1185">Reference proteome</keyword>
<dbReference type="Proteomes" id="UP001523566">
    <property type="component" value="Unassembled WGS sequence"/>
</dbReference>
<dbReference type="InterPro" id="IPR018337">
    <property type="entry name" value="Cell_wall/Cho-bd_repeat"/>
</dbReference>
<dbReference type="RefSeq" id="WP_262066053.1">
    <property type="nucleotide sequence ID" value="NZ_JAMXOD010000009.1"/>
</dbReference>
<feature type="signal peptide" evidence="3">
    <location>
        <begin position="1"/>
        <end position="27"/>
    </location>
</feature>
<dbReference type="SUPFAM" id="SSF69360">
    <property type="entry name" value="Cell wall binding repeat"/>
    <property type="match status" value="1"/>
</dbReference>
<dbReference type="EMBL" id="JAMZFW010000009">
    <property type="protein sequence ID" value="MCP1102266.1"/>
    <property type="molecule type" value="Genomic_DNA"/>
</dbReference>
<evidence type="ECO:0000256" key="3">
    <source>
        <dbReference type="SAM" id="SignalP"/>
    </source>
</evidence>
<evidence type="ECO:0000313" key="5">
    <source>
        <dbReference type="Proteomes" id="UP001523566"/>
    </source>
</evidence>
<name>A0ABT1E9A7_9FIRM</name>